<dbReference type="Proteomes" id="UP001148932">
    <property type="component" value="Unassembled WGS sequence"/>
</dbReference>
<dbReference type="EMBL" id="JAPCKI010000009">
    <property type="protein sequence ID" value="MDD2179034.1"/>
    <property type="molecule type" value="Genomic_DNA"/>
</dbReference>
<gene>
    <name evidence="1" type="ORF">OIN59_16470</name>
</gene>
<evidence type="ECO:0000313" key="1">
    <source>
        <dbReference type="EMBL" id="MDD2179034.1"/>
    </source>
</evidence>
<accession>A0ABT5RZB7</accession>
<evidence type="ECO:0000313" key="2">
    <source>
        <dbReference type="Proteomes" id="UP001148932"/>
    </source>
</evidence>
<dbReference type="SUPFAM" id="SSF53182">
    <property type="entry name" value="Pyrrolidone carboxyl peptidase (pyroglutamate aminopeptidase)"/>
    <property type="match status" value="1"/>
</dbReference>
<comment type="caution">
    <text evidence="1">The sequence shown here is derived from an EMBL/GenBank/DDBJ whole genome shotgun (WGS) entry which is preliminary data.</text>
</comment>
<protein>
    <recommendedName>
        <fullName evidence="3">Pyroglutamyl-peptidase I</fullName>
    </recommendedName>
</protein>
<dbReference type="InterPro" id="IPR036440">
    <property type="entry name" value="Peptidase_C15-like_sf"/>
</dbReference>
<proteinExistence type="predicted"/>
<evidence type="ECO:0008006" key="3">
    <source>
        <dbReference type="Google" id="ProtNLM"/>
    </source>
</evidence>
<dbReference type="RefSeq" id="WP_274112152.1">
    <property type="nucleotide sequence ID" value="NZ_JAPCKI010000009.1"/>
</dbReference>
<reference evidence="1" key="1">
    <citation type="submission" date="2022-10" db="EMBL/GenBank/DDBJ databases">
        <title>Description of microaerobic benzene degrading bacteria.</title>
        <authorList>
            <person name="Bedics A."/>
            <person name="Tancsics A."/>
            <person name="Banerjee S."/>
        </authorList>
    </citation>
    <scope>NUCLEOTIDE SEQUENCE</scope>
    <source>
        <strain evidence="1">D2M1</strain>
    </source>
</reference>
<organism evidence="1 2">
    <name type="scientific">Acidovorax benzenivorans</name>
    <dbReference type="NCBI Taxonomy" id="2987520"/>
    <lineage>
        <taxon>Bacteria</taxon>
        <taxon>Pseudomonadati</taxon>
        <taxon>Pseudomonadota</taxon>
        <taxon>Betaproteobacteria</taxon>
        <taxon>Burkholderiales</taxon>
        <taxon>Comamonadaceae</taxon>
        <taxon>Acidovorax</taxon>
    </lineage>
</organism>
<keyword evidence="2" id="KW-1185">Reference proteome</keyword>
<name>A0ABT5RZB7_9BURK</name>
<sequence>MPSAAHHSAPRGARGGFVHVPWLSGQGEPHLPLRDMVRGIHAALLAAVQTPQDIALQAGATH</sequence>
<dbReference type="Gene3D" id="3.40.630.20">
    <property type="entry name" value="Peptidase C15, pyroglutamyl peptidase I-like"/>
    <property type="match status" value="1"/>
</dbReference>